<dbReference type="PANTHER" id="PTHR30319">
    <property type="entry name" value="PHENYLACETIC ACID REGULATOR-RELATED TRANSCRIPTIONAL REPRESSOR"/>
    <property type="match status" value="1"/>
</dbReference>
<evidence type="ECO:0000313" key="3">
    <source>
        <dbReference type="Proteomes" id="UP000245461"/>
    </source>
</evidence>
<gene>
    <name evidence="2" type="ORF">DKG74_07285</name>
</gene>
<dbReference type="Pfam" id="PF08223">
    <property type="entry name" value="PaaX_C"/>
    <property type="match status" value="1"/>
</dbReference>
<dbReference type="OrthoDB" id="2270427at2"/>
<dbReference type="Proteomes" id="UP000245461">
    <property type="component" value="Unassembled WGS sequence"/>
</dbReference>
<name>A0A317ED05_9PROT</name>
<comment type="caution">
    <text evidence="2">The sequence shown here is derived from an EMBL/GenBank/DDBJ whole genome shotgun (WGS) entry which is preliminary data.</text>
</comment>
<proteinExistence type="predicted"/>
<dbReference type="EMBL" id="QGLE01000003">
    <property type="protein sequence ID" value="PWR24601.1"/>
    <property type="molecule type" value="Genomic_DNA"/>
</dbReference>
<sequence length="282" mass="30015">MANPPTPKALILELLLVASGGVLSVRDAILGAGLFDIGESAVRVTLVRLAAAGLVEGAGRGCYRLGPAATSLAADVARWREAGQGLRPWDGRYVAVHCGALGRGDRAALRARSRALNLAGLAELERDFFVRPDNLPGGVEALRARLAALGMEPAANVFIAGGFDAKREAAARALWDGAALSAAYDRSRADLDRWLDGALTLDPDVAAREAFLLGGKAIRQVIFDPLLPEPLVDAGAREAFFAATRRFDTAGRRLWQRFFAAQANNNEGETDEQLPADRRLHA</sequence>
<evidence type="ECO:0000313" key="2">
    <source>
        <dbReference type="EMBL" id="PWR24601.1"/>
    </source>
</evidence>
<dbReference type="GO" id="GO:0006351">
    <property type="term" value="P:DNA-templated transcription"/>
    <property type="evidence" value="ECO:0007669"/>
    <property type="project" value="TreeGrafter"/>
</dbReference>
<dbReference type="AlphaFoldDB" id="A0A317ED05"/>
<dbReference type="Gene3D" id="1.10.10.10">
    <property type="entry name" value="Winged helix-like DNA-binding domain superfamily/Winged helix DNA-binding domain"/>
    <property type="match status" value="1"/>
</dbReference>
<keyword evidence="3" id="KW-1185">Reference proteome</keyword>
<protein>
    <submittedName>
        <fullName evidence="2">PaaX family transcriptional regulator</fullName>
    </submittedName>
</protein>
<dbReference type="InterPro" id="IPR013225">
    <property type="entry name" value="PaaX_C"/>
</dbReference>
<feature type="domain" description="Transcriptional repressor PaaX-like C-terminal" evidence="1">
    <location>
        <begin position="175"/>
        <end position="256"/>
    </location>
</feature>
<accession>A0A317ED05</accession>
<reference evidence="2 3" key="1">
    <citation type="submission" date="2018-05" db="EMBL/GenBank/DDBJ databases">
        <title>Zavarzinia sp. HR-AS.</title>
        <authorList>
            <person name="Lee Y."/>
            <person name="Jeon C.O."/>
        </authorList>
    </citation>
    <scope>NUCLEOTIDE SEQUENCE [LARGE SCALE GENOMIC DNA]</scope>
    <source>
        <strain evidence="2 3">HR-AS</strain>
    </source>
</reference>
<dbReference type="PANTHER" id="PTHR30319:SF1">
    <property type="entry name" value="TRANSCRIPTIONAL REPRESSOR PAAX"/>
    <property type="match status" value="1"/>
</dbReference>
<dbReference type="InterPro" id="IPR036388">
    <property type="entry name" value="WH-like_DNA-bd_sf"/>
</dbReference>
<dbReference type="Gene3D" id="3.30.70.2650">
    <property type="match status" value="1"/>
</dbReference>
<organism evidence="2 3">
    <name type="scientific">Zavarzinia aquatilis</name>
    <dbReference type="NCBI Taxonomy" id="2211142"/>
    <lineage>
        <taxon>Bacteria</taxon>
        <taxon>Pseudomonadati</taxon>
        <taxon>Pseudomonadota</taxon>
        <taxon>Alphaproteobacteria</taxon>
        <taxon>Rhodospirillales</taxon>
        <taxon>Zavarziniaceae</taxon>
        <taxon>Zavarzinia</taxon>
    </lineage>
</organism>
<evidence type="ECO:0000259" key="1">
    <source>
        <dbReference type="Pfam" id="PF08223"/>
    </source>
</evidence>
<dbReference type="RefSeq" id="WP_109904192.1">
    <property type="nucleotide sequence ID" value="NZ_QGLE01000003.1"/>
</dbReference>